<dbReference type="Pfam" id="PF03401">
    <property type="entry name" value="TctC"/>
    <property type="match status" value="1"/>
</dbReference>
<evidence type="ECO:0000256" key="1">
    <source>
        <dbReference type="ARBA" id="ARBA00006987"/>
    </source>
</evidence>
<dbReference type="PANTHER" id="PTHR42928:SF3">
    <property type="entry name" value="UPF0065 PROTEIN YFLP"/>
    <property type="match status" value="1"/>
</dbReference>
<dbReference type="PIRSF" id="PIRSF017082">
    <property type="entry name" value="YflP"/>
    <property type="match status" value="1"/>
</dbReference>
<keyword evidence="4" id="KW-1185">Reference proteome</keyword>
<organism evidence="3 4">
    <name type="scientific">Salicibibacter cibarius</name>
    <dbReference type="NCBI Taxonomy" id="2743000"/>
    <lineage>
        <taxon>Bacteria</taxon>
        <taxon>Bacillati</taxon>
        <taxon>Bacillota</taxon>
        <taxon>Bacilli</taxon>
        <taxon>Bacillales</taxon>
        <taxon>Bacillaceae</taxon>
        <taxon>Salicibibacter</taxon>
    </lineage>
</organism>
<dbReference type="KEGG" id="scia:HUG15_20460"/>
<evidence type="ECO:0000313" key="3">
    <source>
        <dbReference type="EMBL" id="QQK77720.1"/>
    </source>
</evidence>
<feature type="signal peptide" evidence="2">
    <location>
        <begin position="1"/>
        <end position="21"/>
    </location>
</feature>
<proteinExistence type="inferred from homology"/>
<keyword evidence="2" id="KW-0732">Signal</keyword>
<accession>A0A7T7CD86</accession>
<evidence type="ECO:0000313" key="4">
    <source>
        <dbReference type="Proteomes" id="UP000595823"/>
    </source>
</evidence>
<comment type="similarity">
    <text evidence="1">Belongs to the UPF0065 (bug) family.</text>
</comment>
<dbReference type="CDD" id="cd07012">
    <property type="entry name" value="PBP2_Bug_TTT"/>
    <property type="match status" value="1"/>
</dbReference>
<sequence>MKLKWIIVLSLSIALIGVLTACSESGDTSEAQTNPEGHAEFIAAAEPGGGSDTILRLMSEIMMEEDIVDDFINVDNRPGGNGGVAMSHLYNQRGSGDHLILANSTFLTAPLQSDYAFNYEDFSPIALLGEQSYVIVVPADSEIETFNEYVEAAEEEDLIFGSYGVGTSDHMVAMLLDDAIGQEATYLPYQSAGEAFTGLLGGHIDASAQQIGSAMEYIESGDVTPIAVTSEERSEALPDVPTAKELGYEELTWSLYRVVYGPPDMSEEDQEYWSNAFEELSQNERWIEEYQEPQMLEPDFLAGDELEEYMHDFNEVFEENLREADIIE</sequence>
<dbReference type="Gene3D" id="3.40.190.150">
    <property type="entry name" value="Bordetella uptake gene, domain 1"/>
    <property type="match status" value="1"/>
</dbReference>
<reference evidence="3 4" key="1">
    <citation type="submission" date="2020-06" db="EMBL/GenBank/DDBJ databases">
        <title>Genomic analysis of Salicibibacter sp. NKC5-3.</title>
        <authorList>
            <person name="Oh Y.J."/>
        </authorList>
    </citation>
    <scope>NUCLEOTIDE SEQUENCE [LARGE SCALE GENOMIC DNA]</scope>
    <source>
        <strain evidence="3 4">NKC5-3</strain>
    </source>
</reference>
<name>A0A7T7CD86_9BACI</name>
<dbReference type="Proteomes" id="UP000595823">
    <property type="component" value="Chromosome"/>
</dbReference>
<dbReference type="PANTHER" id="PTHR42928">
    <property type="entry name" value="TRICARBOXYLATE-BINDING PROTEIN"/>
    <property type="match status" value="1"/>
</dbReference>
<evidence type="ECO:0000256" key="2">
    <source>
        <dbReference type="SAM" id="SignalP"/>
    </source>
</evidence>
<gene>
    <name evidence="3" type="ORF">HUG15_20460</name>
</gene>
<protein>
    <submittedName>
        <fullName evidence="3">Tripartite tricarboxylate transporter substrate binding protein</fullName>
    </submittedName>
</protein>
<dbReference type="RefSeq" id="WP_200125337.1">
    <property type="nucleotide sequence ID" value="NZ_CP054705.1"/>
</dbReference>
<dbReference type="InterPro" id="IPR042100">
    <property type="entry name" value="Bug_dom1"/>
</dbReference>
<dbReference type="InterPro" id="IPR005064">
    <property type="entry name" value="BUG"/>
</dbReference>
<dbReference type="PROSITE" id="PS51257">
    <property type="entry name" value="PROKAR_LIPOPROTEIN"/>
    <property type="match status" value="1"/>
</dbReference>
<feature type="chain" id="PRO_5038350492" evidence="2">
    <location>
        <begin position="22"/>
        <end position="328"/>
    </location>
</feature>
<dbReference type="AlphaFoldDB" id="A0A7T7CD86"/>
<dbReference type="SUPFAM" id="SSF53850">
    <property type="entry name" value="Periplasmic binding protein-like II"/>
    <property type="match status" value="1"/>
</dbReference>
<dbReference type="EMBL" id="CP054705">
    <property type="protein sequence ID" value="QQK77720.1"/>
    <property type="molecule type" value="Genomic_DNA"/>
</dbReference>
<dbReference type="Gene3D" id="3.40.190.10">
    <property type="entry name" value="Periplasmic binding protein-like II"/>
    <property type="match status" value="1"/>
</dbReference>